<dbReference type="AlphaFoldDB" id="A0A8X6NGG9"/>
<accession>A0A8X6NGG9</accession>
<organism evidence="1 2">
    <name type="scientific">Nephila pilipes</name>
    <name type="common">Giant wood spider</name>
    <name type="synonym">Nephila maculata</name>
    <dbReference type="NCBI Taxonomy" id="299642"/>
    <lineage>
        <taxon>Eukaryota</taxon>
        <taxon>Metazoa</taxon>
        <taxon>Ecdysozoa</taxon>
        <taxon>Arthropoda</taxon>
        <taxon>Chelicerata</taxon>
        <taxon>Arachnida</taxon>
        <taxon>Araneae</taxon>
        <taxon>Araneomorphae</taxon>
        <taxon>Entelegynae</taxon>
        <taxon>Araneoidea</taxon>
        <taxon>Nephilidae</taxon>
        <taxon>Nephila</taxon>
    </lineage>
</organism>
<evidence type="ECO:0000313" key="2">
    <source>
        <dbReference type="Proteomes" id="UP000887013"/>
    </source>
</evidence>
<name>A0A8X6NGG9_NEPPI</name>
<sequence>MALSTAWLLEFSLVDITGNRRPCSFTTIDVEEHWRCADNKINRDSVSKRFPPFTHSIKGPVDILRLTSKRKASKDISIHHAWVFKTQNPFVFPVRNTNHSLTASNDNITIPRIFSSDF</sequence>
<protein>
    <submittedName>
        <fullName evidence="1">Uncharacterized protein</fullName>
    </submittedName>
</protein>
<reference evidence="1" key="1">
    <citation type="submission" date="2020-08" db="EMBL/GenBank/DDBJ databases">
        <title>Multicomponent nature underlies the extraordinary mechanical properties of spider dragline silk.</title>
        <authorList>
            <person name="Kono N."/>
            <person name="Nakamura H."/>
            <person name="Mori M."/>
            <person name="Yoshida Y."/>
            <person name="Ohtoshi R."/>
            <person name="Malay A.D."/>
            <person name="Moran D.A.P."/>
            <person name="Tomita M."/>
            <person name="Numata K."/>
            <person name="Arakawa K."/>
        </authorList>
    </citation>
    <scope>NUCLEOTIDE SEQUENCE</scope>
</reference>
<evidence type="ECO:0000313" key="1">
    <source>
        <dbReference type="EMBL" id="GFT13198.1"/>
    </source>
</evidence>
<proteinExistence type="predicted"/>
<dbReference type="Proteomes" id="UP000887013">
    <property type="component" value="Unassembled WGS sequence"/>
</dbReference>
<gene>
    <name evidence="1" type="ORF">NPIL_201251</name>
</gene>
<dbReference type="EMBL" id="BMAW01057835">
    <property type="protein sequence ID" value="GFT13198.1"/>
    <property type="molecule type" value="Genomic_DNA"/>
</dbReference>
<comment type="caution">
    <text evidence="1">The sequence shown here is derived from an EMBL/GenBank/DDBJ whole genome shotgun (WGS) entry which is preliminary data.</text>
</comment>
<keyword evidence="2" id="KW-1185">Reference proteome</keyword>